<evidence type="ECO:0000313" key="2">
    <source>
        <dbReference type="EMBL" id="RBR26469.1"/>
    </source>
</evidence>
<dbReference type="RefSeq" id="XP_031021060.1">
    <property type="nucleotide sequence ID" value="XM_031154914.1"/>
</dbReference>
<dbReference type="EMBL" id="QKXC01000020">
    <property type="protein sequence ID" value="RBR26469.1"/>
    <property type="molecule type" value="Genomic_DNA"/>
</dbReference>
<evidence type="ECO:0000313" key="3">
    <source>
        <dbReference type="Proteomes" id="UP000253153"/>
    </source>
</evidence>
<dbReference type="OrthoDB" id="4733706at2759"/>
<feature type="coiled-coil region" evidence="1">
    <location>
        <begin position="125"/>
        <end position="152"/>
    </location>
</feature>
<dbReference type="AlphaFoldDB" id="A0A366SAZ5"/>
<accession>A0A366SAZ5</accession>
<sequence>MRSSGEGLPNSPRCGPVLHSAVGDHKALFAREQTFQSDRTKLDTTWKDVTLFKIGGAGRVLSETENTTIEFSVEIACVLCYIKGTAQATLKVPGDGNVIDRFIDYKKSIGDTIDNITTEAFGPLQKQLTKGAEKLDNAKEVLEDQVEKIADKVGDKVIEVLEIDSDAIKIVVDKVVGTVKDFMTDMTKEAKEVATNLERYFEDITDSVVERIRRILEGSQPLFDALDDLQEKITNVTGQIVTLFKDGAKEISSALMEAFHLDSFEFPTIDIDFNLPEIEPIPDLSMSFVLEDFELYLELEVTLAASATYTMSLFRSSSSLGIALPEAYAGAVVAIDLVLTAEVEVQLQGGFHLKVDDSMVVDIGMFSANISEPDFPGGQFEFLPVAVTSGSGKVTGALRIELKAGLELQNHTMSIFGKPQEFGAGGEVSVFANVAQFEAEISVGDDNGCQLGLGFEFNVEAAAGATLALNDHAWGPMPETSFSMYATTSAVTVTTDEAQGRGALFLEGSIVTTTISSTVIYSGVSCKSTGMINCPASLQTTATSSSVMTHVTTVPSGETPKFPAQSSSVKKVQSPVPFGANAQYAAAAGPSSSRSFFDRETGGVSNKIIVGVAAQTQPT</sequence>
<gene>
    <name evidence="2" type="ORF">FIESC28_00763</name>
</gene>
<keyword evidence="3" id="KW-1185">Reference proteome</keyword>
<dbReference type="GeneID" id="41990210"/>
<organism evidence="2 3">
    <name type="scientific">Fusarium coffeatum</name>
    <dbReference type="NCBI Taxonomy" id="231269"/>
    <lineage>
        <taxon>Eukaryota</taxon>
        <taxon>Fungi</taxon>
        <taxon>Dikarya</taxon>
        <taxon>Ascomycota</taxon>
        <taxon>Pezizomycotina</taxon>
        <taxon>Sordariomycetes</taxon>
        <taxon>Hypocreomycetidae</taxon>
        <taxon>Hypocreales</taxon>
        <taxon>Nectriaceae</taxon>
        <taxon>Fusarium</taxon>
        <taxon>Fusarium incarnatum-equiseti species complex</taxon>
    </lineage>
</organism>
<name>A0A366SAZ5_9HYPO</name>
<dbReference type="Proteomes" id="UP000253153">
    <property type="component" value="Unassembled WGS sequence"/>
</dbReference>
<evidence type="ECO:0000256" key="1">
    <source>
        <dbReference type="SAM" id="Coils"/>
    </source>
</evidence>
<reference evidence="2 3" key="1">
    <citation type="submission" date="2018-06" db="EMBL/GenBank/DDBJ databases">
        <title>Fusarium incarnatum-equiseti species complex species 28.</title>
        <authorList>
            <person name="Gardiner D.M."/>
        </authorList>
    </citation>
    <scope>NUCLEOTIDE SEQUENCE [LARGE SCALE GENOMIC DNA]</scope>
    <source>
        <strain evidence="2 3">FIESC_28</strain>
    </source>
</reference>
<comment type="caution">
    <text evidence="2">The sequence shown here is derived from an EMBL/GenBank/DDBJ whole genome shotgun (WGS) entry which is preliminary data.</text>
</comment>
<proteinExistence type="predicted"/>
<dbReference type="Gene3D" id="1.20.120.20">
    <property type="entry name" value="Apolipoprotein"/>
    <property type="match status" value="1"/>
</dbReference>
<protein>
    <submittedName>
        <fullName evidence="2">Uncharacterized protein</fullName>
    </submittedName>
</protein>
<keyword evidence="1" id="KW-0175">Coiled coil</keyword>